<reference evidence="5" key="1">
    <citation type="submission" date="2021-01" db="EMBL/GenBank/DDBJ databases">
        <authorList>
            <person name="Corre E."/>
            <person name="Pelletier E."/>
            <person name="Niang G."/>
            <person name="Scheremetjew M."/>
            <person name="Finn R."/>
            <person name="Kale V."/>
            <person name="Holt S."/>
            <person name="Cochrane G."/>
            <person name="Meng A."/>
            <person name="Brown T."/>
            <person name="Cohen L."/>
        </authorList>
    </citation>
    <scope>NUCLEOTIDE SEQUENCE</scope>
    <source>
        <strain evidence="5">GSBS06</strain>
    </source>
</reference>
<accession>A0A7S3PLN0</accession>
<dbReference type="GO" id="GO:0003723">
    <property type="term" value="F:RNA binding"/>
    <property type="evidence" value="ECO:0007669"/>
    <property type="project" value="TreeGrafter"/>
</dbReference>
<proteinExistence type="predicted"/>
<dbReference type="InterPro" id="IPR002110">
    <property type="entry name" value="Ankyrin_rpt"/>
</dbReference>
<dbReference type="PANTHER" id="PTHR24141:SF1">
    <property type="entry name" value="2-5A-DEPENDENT RIBONUCLEASE"/>
    <property type="match status" value="1"/>
</dbReference>
<dbReference type="Gene3D" id="1.25.40.20">
    <property type="entry name" value="Ankyrin repeat-containing domain"/>
    <property type="match status" value="3"/>
</dbReference>
<evidence type="ECO:0000256" key="1">
    <source>
        <dbReference type="ARBA" id="ARBA00022737"/>
    </source>
</evidence>
<organism evidence="5">
    <name type="scientific">Aplanochytrium stocchinoi</name>
    <dbReference type="NCBI Taxonomy" id="215587"/>
    <lineage>
        <taxon>Eukaryota</taxon>
        <taxon>Sar</taxon>
        <taxon>Stramenopiles</taxon>
        <taxon>Bigyra</taxon>
        <taxon>Labyrinthulomycetes</taxon>
        <taxon>Thraustochytrida</taxon>
        <taxon>Thraustochytriidae</taxon>
        <taxon>Aplanochytrium</taxon>
    </lineage>
</organism>
<feature type="repeat" description="ANK" evidence="3">
    <location>
        <begin position="135"/>
        <end position="167"/>
    </location>
</feature>
<evidence type="ECO:0000256" key="2">
    <source>
        <dbReference type="ARBA" id="ARBA00023043"/>
    </source>
</evidence>
<feature type="region of interest" description="Disordered" evidence="4">
    <location>
        <begin position="235"/>
        <end position="263"/>
    </location>
</feature>
<keyword evidence="2 3" id="KW-0040">ANK repeat</keyword>
<dbReference type="AlphaFoldDB" id="A0A7S3PLN0"/>
<gene>
    <name evidence="5" type="ORF">ASTO00021_LOCUS13475</name>
</gene>
<keyword evidence="1" id="KW-0677">Repeat</keyword>
<dbReference type="GO" id="GO:0004540">
    <property type="term" value="F:RNA nuclease activity"/>
    <property type="evidence" value="ECO:0007669"/>
    <property type="project" value="TreeGrafter"/>
</dbReference>
<dbReference type="PRINTS" id="PR01415">
    <property type="entry name" value="ANKYRIN"/>
</dbReference>
<dbReference type="PANTHER" id="PTHR24141">
    <property type="entry name" value="2-5A-DEPENDENT RIBONUCLEASE"/>
    <property type="match status" value="1"/>
</dbReference>
<feature type="compositionally biased region" description="Polar residues" evidence="4">
    <location>
        <begin position="245"/>
        <end position="263"/>
    </location>
</feature>
<feature type="repeat" description="ANK" evidence="3">
    <location>
        <begin position="102"/>
        <end position="134"/>
    </location>
</feature>
<dbReference type="PROSITE" id="PS50297">
    <property type="entry name" value="ANK_REP_REGION"/>
    <property type="match status" value="3"/>
</dbReference>
<evidence type="ECO:0000313" key="5">
    <source>
        <dbReference type="EMBL" id="CAE0443386.1"/>
    </source>
</evidence>
<sequence length="263" mass="28547">MADNFFGAISRGDLEHVKVYIEEGTDVDIRNGGGTTALQVAIEQKVFEIASFLVKEGANISLKGVLRKNALHLLIKDYPNCFPMDLLEKLTSTETVNAKDLLGKTPLHYAAETGQTHVVKRLIRLGADVSIKDRSGDTAAHDAAMNGNVTTLDILSKNGADLSIQNLDGETPLHSASKTGCLDATRFLKIELRLQNCDPGVLNIKNKDGKTAFDVAGNSVVRYILNPSKVCKKKRKRDDCDEQSDTSSLNPANSWSDNSATFA</sequence>
<dbReference type="Pfam" id="PF12796">
    <property type="entry name" value="Ank_2"/>
    <property type="match status" value="2"/>
</dbReference>
<evidence type="ECO:0000256" key="3">
    <source>
        <dbReference type="PROSITE-ProRule" id="PRU00023"/>
    </source>
</evidence>
<protein>
    <submittedName>
        <fullName evidence="5">Uncharacterized protein</fullName>
    </submittedName>
</protein>
<dbReference type="SMART" id="SM00248">
    <property type="entry name" value="ANK"/>
    <property type="match status" value="4"/>
</dbReference>
<dbReference type="GO" id="GO:0006396">
    <property type="term" value="P:RNA processing"/>
    <property type="evidence" value="ECO:0007669"/>
    <property type="project" value="TreeGrafter"/>
</dbReference>
<dbReference type="PROSITE" id="PS50088">
    <property type="entry name" value="ANK_REPEAT"/>
    <property type="match status" value="3"/>
</dbReference>
<evidence type="ECO:0000256" key="4">
    <source>
        <dbReference type="SAM" id="MobiDB-lite"/>
    </source>
</evidence>
<name>A0A7S3PLN0_9STRA</name>
<dbReference type="SUPFAM" id="SSF48403">
    <property type="entry name" value="Ankyrin repeat"/>
    <property type="match status" value="1"/>
</dbReference>
<dbReference type="EMBL" id="HBIN01017662">
    <property type="protein sequence ID" value="CAE0443386.1"/>
    <property type="molecule type" value="Transcribed_RNA"/>
</dbReference>
<feature type="repeat" description="ANK" evidence="3">
    <location>
        <begin position="33"/>
        <end position="65"/>
    </location>
</feature>
<dbReference type="Pfam" id="PF00023">
    <property type="entry name" value="Ank"/>
    <property type="match status" value="1"/>
</dbReference>
<dbReference type="InterPro" id="IPR036770">
    <property type="entry name" value="Ankyrin_rpt-contain_sf"/>
</dbReference>